<keyword evidence="1" id="KW-1133">Transmembrane helix</keyword>
<proteinExistence type="predicted"/>
<dbReference type="AlphaFoldDB" id="A0A6M3MEA6"/>
<evidence type="ECO:0000256" key="1">
    <source>
        <dbReference type="SAM" id="Phobius"/>
    </source>
</evidence>
<keyword evidence="1" id="KW-0812">Transmembrane</keyword>
<dbReference type="EMBL" id="MT143850">
    <property type="protein sequence ID" value="QJB03529.1"/>
    <property type="molecule type" value="Genomic_DNA"/>
</dbReference>
<gene>
    <name evidence="2" type="ORF">MM171A00884_0008</name>
    <name evidence="3" type="ORF">MM171B00661_0008</name>
</gene>
<protein>
    <submittedName>
        <fullName evidence="3">Uncharacterized protein</fullName>
    </submittedName>
</protein>
<organism evidence="3">
    <name type="scientific">viral metagenome</name>
    <dbReference type="NCBI Taxonomy" id="1070528"/>
    <lineage>
        <taxon>unclassified sequences</taxon>
        <taxon>metagenomes</taxon>
        <taxon>organismal metagenomes</taxon>
    </lineage>
</organism>
<sequence>MIFGRFVDLGVWTGAIESLVFTLGILLLLACLIRLAAKVALYAVRAGVRLKGMCKVKGSAIK</sequence>
<evidence type="ECO:0000313" key="2">
    <source>
        <dbReference type="EMBL" id="QJA99796.1"/>
    </source>
</evidence>
<reference evidence="3" key="1">
    <citation type="submission" date="2020-03" db="EMBL/GenBank/DDBJ databases">
        <title>The deep terrestrial virosphere.</title>
        <authorList>
            <person name="Holmfeldt K."/>
            <person name="Nilsson E."/>
            <person name="Simone D."/>
            <person name="Lopez-Fernandez M."/>
            <person name="Wu X."/>
            <person name="de Brujin I."/>
            <person name="Lundin D."/>
            <person name="Andersson A."/>
            <person name="Bertilsson S."/>
            <person name="Dopson M."/>
        </authorList>
    </citation>
    <scope>NUCLEOTIDE SEQUENCE</scope>
    <source>
        <strain evidence="2">MM171A00884</strain>
        <strain evidence="3">MM171B00661</strain>
    </source>
</reference>
<dbReference type="EMBL" id="MT143668">
    <property type="protein sequence ID" value="QJA99796.1"/>
    <property type="molecule type" value="Genomic_DNA"/>
</dbReference>
<feature type="transmembrane region" description="Helical" evidence="1">
    <location>
        <begin position="20"/>
        <end position="44"/>
    </location>
</feature>
<accession>A0A6M3MEA6</accession>
<dbReference type="PROSITE" id="PS51257">
    <property type="entry name" value="PROKAR_LIPOPROTEIN"/>
    <property type="match status" value="1"/>
</dbReference>
<name>A0A6M3MEA6_9ZZZZ</name>
<evidence type="ECO:0000313" key="3">
    <source>
        <dbReference type="EMBL" id="QJB03529.1"/>
    </source>
</evidence>
<keyword evidence="1" id="KW-0472">Membrane</keyword>